<dbReference type="AlphaFoldDB" id="A0AA39V1K3"/>
<evidence type="ECO:0000256" key="1">
    <source>
        <dbReference type="ARBA" id="ARBA00004141"/>
    </source>
</evidence>
<evidence type="ECO:0000256" key="4">
    <source>
        <dbReference type="ARBA" id="ARBA00022989"/>
    </source>
</evidence>
<keyword evidence="2" id="KW-0813">Transport</keyword>
<dbReference type="EMBL" id="JAUEPU010000006">
    <property type="protein sequence ID" value="KAK0501840.1"/>
    <property type="molecule type" value="Genomic_DNA"/>
</dbReference>
<keyword evidence="3" id="KW-0812">Transmembrane</keyword>
<evidence type="ECO:0000313" key="8">
    <source>
        <dbReference type="Proteomes" id="UP001175228"/>
    </source>
</evidence>
<dbReference type="GO" id="GO:0016020">
    <property type="term" value="C:membrane"/>
    <property type="evidence" value="ECO:0007669"/>
    <property type="project" value="UniProtKB-SubCell"/>
</dbReference>
<dbReference type="SUPFAM" id="SSF103473">
    <property type="entry name" value="MFS general substrate transporter"/>
    <property type="match status" value="1"/>
</dbReference>
<dbReference type="GO" id="GO:0022857">
    <property type="term" value="F:transmembrane transporter activity"/>
    <property type="evidence" value="ECO:0007669"/>
    <property type="project" value="TreeGrafter"/>
</dbReference>
<organism evidence="7 8">
    <name type="scientific">Armillaria luteobubalina</name>
    <dbReference type="NCBI Taxonomy" id="153913"/>
    <lineage>
        <taxon>Eukaryota</taxon>
        <taxon>Fungi</taxon>
        <taxon>Dikarya</taxon>
        <taxon>Basidiomycota</taxon>
        <taxon>Agaricomycotina</taxon>
        <taxon>Agaricomycetes</taxon>
        <taxon>Agaricomycetidae</taxon>
        <taxon>Agaricales</taxon>
        <taxon>Marasmiineae</taxon>
        <taxon>Physalacriaceae</taxon>
        <taxon>Armillaria</taxon>
    </lineage>
</organism>
<gene>
    <name evidence="7" type="ORF">EDD18DRAFT_1347902</name>
</gene>
<reference evidence="7" key="1">
    <citation type="submission" date="2023-06" db="EMBL/GenBank/DDBJ databases">
        <authorList>
            <consortium name="Lawrence Berkeley National Laboratory"/>
            <person name="Ahrendt S."/>
            <person name="Sahu N."/>
            <person name="Indic B."/>
            <person name="Wong-Bajracharya J."/>
            <person name="Merenyi Z."/>
            <person name="Ke H.-M."/>
            <person name="Monk M."/>
            <person name="Kocsube S."/>
            <person name="Drula E."/>
            <person name="Lipzen A."/>
            <person name="Balint B."/>
            <person name="Henrissat B."/>
            <person name="Andreopoulos B."/>
            <person name="Martin F.M."/>
            <person name="Harder C.B."/>
            <person name="Rigling D."/>
            <person name="Ford K.L."/>
            <person name="Foster G.D."/>
            <person name="Pangilinan J."/>
            <person name="Papanicolaou A."/>
            <person name="Barry K."/>
            <person name="LaButti K."/>
            <person name="Viragh M."/>
            <person name="Koriabine M."/>
            <person name="Yan M."/>
            <person name="Riley R."/>
            <person name="Champramary S."/>
            <person name="Plett K.L."/>
            <person name="Tsai I.J."/>
            <person name="Slot J."/>
            <person name="Sipos G."/>
            <person name="Plett J."/>
            <person name="Nagy L.G."/>
            <person name="Grigoriev I.V."/>
        </authorList>
    </citation>
    <scope>NUCLEOTIDE SEQUENCE</scope>
    <source>
        <strain evidence="7">HWK02</strain>
    </source>
</reference>
<name>A0AA39V1K3_9AGAR</name>
<comment type="subcellular location">
    <subcellularLocation>
        <location evidence="1">Membrane</location>
        <topology evidence="1">Multi-pass membrane protein</topology>
    </subcellularLocation>
</comment>
<dbReference type="InterPro" id="IPR036259">
    <property type="entry name" value="MFS_trans_sf"/>
</dbReference>
<evidence type="ECO:0000256" key="6">
    <source>
        <dbReference type="SAM" id="MobiDB-lite"/>
    </source>
</evidence>
<evidence type="ECO:0000313" key="7">
    <source>
        <dbReference type="EMBL" id="KAK0501840.1"/>
    </source>
</evidence>
<keyword evidence="4" id="KW-1133">Transmembrane helix</keyword>
<proteinExistence type="predicted"/>
<sequence>MSTATGWDSEKSIPASPISNDEPLAVDKCIRRKVDLNLIPIIALLYLCSFLDRGNIGNARVAGMGNDLKLTGLRYQLAAAVFFIPYSLLEIPWQVAFNSSI</sequence>
<dbReference type="PANTHER" id="PTHR43791">
    <property type="entry name" value="PERMEASE-RELATED"/>
    <property type="match status" value="1"/>
</dbReference>
<accession>A0AA39V1K3</accession>
<comment type="caution">
    <text evidence="7">The sequence shown here is derived from an EMBL/GenBank/DDBJ whole genome shotgun (WGS) entry which is preliminary data.</text>
</comment>
<dbReference type="PANTHER" id="PTHR43791:SF36">
    <property type="entry name" value="TRANSPORTER, PUTATIVE (AFU_ORTHOLOGUE AFUA_6G08340)-RELATED"/>
    <property type="match status" value="1"/>
</dbReference>
<evidence type="ECO:0008006" key="9">
    <source>
        <dbReference type="Google" id="ProtNLM"/>
    </source>
</evidence>
<protein>
    <recommendedName>
        <fullName evidence="9">Major facilitator superfamily (MFS) profile domain-containing protein</fullName>
    </recommendedName>
</protein>
<feature type="region of interest" description="Disordered" evidence="6">
    <location>
        <begin position="1"/>
        <end position="21"/>
    </location>
</feature>
<keyword evidence="5" id="KW-0472">Membrane</keyword>
<evidence type="ECO:0000256" key="5">
    <source>
        <dbReference type="ARBA" id="ARBA00023136"/>
    </source>
</evidence>
<evidence type="ECO:0000256" key="2">
    <source>
        <dbReference type="ARBA" id="ARBA00022448"/>
    </source>
</evidence>
<dbReference type="Proteomes" id="UP001175228">
    <property type="component" value="Unassembled WGS sequence"/>
</dbReference>
<evidence type="ECO:0000256" key="3">
    <source>
        <dbReference type="ARBA" id="ARBA00022692"/>
    </source>
</evidence>
<dbReference type="Gene3D" id="1.20.1250.20">
    <property type="entry name" value="MFS general substrate transporter like domains"/>
    <property type="match status" value="1"/>
</dbReference>
<keyword evidence="8" id="KW-1185">Reference proteome</keyword>